<evidence type="ECO:0000313" key="1">
    <source>
        <dbReference type="EMBL" id="MFA9949766.1"/>
    </source>
</evidence>
<evidence type="ECO:0000313" key="2">
    <source>
        <dbReference type="Proteomes" id="UP001574673"/>
    </source>
</evidence>
<organism evidence="1 2">
    <name type="scientific">Dentiradicibacter hellwigii</name>
    <dbReference type="NCBI Taxonomy" id="3149053"/>
    <lineage>
        <taxon>Bacteria</taxon>
        <taxon>Pseudomonadati</taxon>
        <taxon>Pseudomonadota</taxon>
        <taxon>Betaproteobacteria</taxon>
        <taxon>Rhodocyclales</taxon>
        <taxon>Rhodocyclaceae</taxon>
        <taxon>Dentiradicibacter</taxon>
    </lineage>
</organism>
<accession>A0ABV4UDN5</accession>
<sequence length="40" mass="4543">MNKTRTTAFMQLIAYIGAYLLPTRRACLSHADGNMQGIWQ</sequence>
<proteinExistence type="predicted"/>
<protein>
    <submittedName>
        <fullName evidence="1">Uncharacterized protein</fullName>
    </submittedName>
</protein>
<keyword evidence="2" id="KW-1185">Reference proteome</keyword>
<reference evidence="2" key="1">
    <citation type="submission" date="2024-06" db="EMBL/GenBank/DDBJ databases">
        <title>Radixoralia hellwigii gen. nov., sp nov., isolated from a root canal in the human oral cavity.</title>
        <authorList>
            <person name="Bartsch S."/>
            <person name="Wittmer A."/>
            <person name="Schulz A.-K."/>
            <person name="Neumann-Schaal M."/>
            <person name="Wolf J."/>
            <person name="Gronow S."/>
            <person name="Tennert C."/>
            <person name="Haecker G."/>
            <person name="Cieplik F."/>
            <person name="Al-Ahmad A."/>
        </authorList>
    </citation>
    <scope>NUCLEOTIDE SEQUENCE [LARGE SCALE GENOMIC DNA]</scope>
    <source>
        <strain evidence="2">Wk13</strain>
    </source>
</reference>
<name>A0ABV4UDN5_9RHOO</name>
<comment type="caution">
    <text evidence="1">The sequence shown here is derived from an EMBL/GenBank/DDBJ whole genome shotgun (WGS) entry which is preliminary data.</text>
</comment>
<dbReference type="EMBL" id="JBEUWX010000002">
    <property type="protein sequence ID" value="MFA9949766.1"/>
    <property type="molecule type" value="Genomic_DNA"/>
</dbReference>
<dbReference type="Proteomes" id="UP001574673">
    <property type="component" value="Unassembled WGS sequence"/>
</dbReference>
<gene>
    <name evidence="1" type="ORF">ABCS64_05385</name>
</gene>